<dbReference type="Proteomes" id="UP000597138">
    <property type="component" value="Unassembled WGS sequence"/>
</dbReference>
<reference evidence="9" key="3">
    <citation type="journal article" date="2019" name="Int. J. Syst. Evol. Microbiol.">
        <title>The Global Catalogue of Microorganisms (GCM) 10K type strain sequencing project: providing services to taxonomists for standard genome sequencing and annotation.</title>
        <authorList>
            <consortium name="The Broad Institute Genomics Platform"/>
            <consortium name="The Broad Institute Genome Sequencing Center for Infectious Disease"/>
            <person name="Wu L."/>
            <person name="Ma J."/>
        </authorList>
    </citation>
    <scope>NUCLEOTIDE SEQUENCE [LARGE SCALE GENOMIC DNA]</scope>
    <source>
        <strain evidence="9">CGMCC 1.11013</strain>
    </source>
</reference>
<reference evidence="6" key="1">
    <citation type="journal article" date="2014" name="Int. J. Syst. Evol. Microbiol.">
        <title>Complete genome of a new Firmicutes species belonging to the dominant human colonic microbiota ('Ruminococcus bicirculans') reveals two chromosomes and a selective capacity to utilize plant glucans.</title>
        <authorList>
            <consortium name="NISC Comparative Sequencing Program"/>
            <person name="Wegmann U."/>
            <person name="Louis P."/>
            <person name="Goesmann A."/>
            <person name="Henrissat B."/>
            <person name="Duncan S.H."/>
            <person name="Flint H.J."/>
        </authorList>
    </citation>
    <scope>NUCLEOTIDE SEQUENCE</scope>
    <source>
        <strain evidence="6">CGMCC 1.11013</strain>
    </source>
</reference>
<sequence>MTDKKRTELDWQDMRIFLALGRYGSLSATARALRVNHATVARRVQSLEGSAGQKLVERRPEGYVLTPAGRNTLQVAAEMEAAAQRIKHAGASDEDGSLRGLVRINAPPALTQGFMLARLTRLTESYPGIDIDLATNLRSVSLERHKADIAVRVGRLADADLIAKSLGLMSFGFYGATAQCERVERGEPPVFISFNEESADLPGTSWLSQHFPHCRVSFRAENHILQAIAARDGAGLALLPHYLGRSLSGLSLSALGPLPAPRDMWLLIRRQDRNVPTLRVVTQHLIDSFKESETLFGA</sequence>
<dbReference type="EMBL" id="JFHE01000059">
    <property type="protein sequence ID" value="KDR26145.1"/>
    <property type="molecule type" value="Genomic_DNA"/>
</dbReference>
<dbReference type="STRING" id="1071679.BG57_26910"/>
<dbReference type="Pfam" id="PF03466">
    <property type="entry name" value="LysR_substrate"/>
    <property type="match status" value="1"/>
</dbReference>
<evidence type="ECO:0000256" key="2">
    <source>
        <dbReference type="ARBA" id="ARBA00023015"/>
    </source>
</evidence>
<evidence type="ECO:0000313" key="9">
    <source>
        <dbReference type="Proteomes" id="UP000597138"/>
    </source>
</evidence>
<dbReference type="Gene3D" id="1.10.10.10">
    <property type="entry name" value="Winged helix-like DNA-binding domain superfamily/Winged helix DNA-binding domain"/>
    <property type="match status" value="1"/>
</dbReference>
<dbReference type="InterPro" id="IPR036388">
    <property type="entry name" value="WH-like_DNA-bd_sf"/>
</dbReference>
<keyword evidence="3" id="KW-0238">DNA-binding</keyword>
<dbReference type="SUPFAM" id="SSF46785">
    <property type="entry name" value="Winged helix' DNA-binding domain"/>
    <property type="match status" value="1"/>
</dbReference>
<dbReference type="GO" id="GO:0043565">
    <property type="term" value="F:sequence-specific DNA binding"/>
    <property type="evidence" value="ECO:0007669"/>
    <property type="project" value="TreeGrafter"/>
</dbReference>
<evidence type="ECO:0000313" key="8">
    <source>
        <dbReference type="Proteomes" id="UP000027439"/>
    </source>
</evidence>
<evidence type="ECO:0000256" key="1">
    <source>
        <dbReference type="ARBA" id="ARBA00009437"/>
    </source>
</evidence>
<dbReference type="GO" id="GO:0003700">
    <property type="term" value="F:DNA-binding transcription factor activity"/>
    <property type="evidence" value="ECO:0007669"/>
    <property type="project" value="InterPro"/>
</dbReference>
<name>A0A069NCV6_9BURK</name>
<dbReference type="InterPro" id="IPR005119">
    <property type="entry name" value="LysR_subst-bd"/>
</dbReference>
<dbReference type="AlphaFoldDB" id="A0A069NCV6"/>
<dbReference type="PANTHER" id="PTHR30537:SF3">
    <property type="entry name" value="TRANSCRIPTIONAL REGULATORY PROTEIN"/>
    <property type="match status" value="1"/>
</dbReference>
<feature type="domain" description="HTH lysR-type" evidence="5">
    <location>
        <begin position="9"/>
        <end position="66"/>
    </location>
</feature>
<keyword evidence="2" id="KW-0805">Transcription regulation</keyword>
<evidence type="ECO:0000256" key="4">
    <source>
        <dbReference type="ARBA" id="ARBA00023163"/>
    </source>
</evidence>
<dbReference type="PANTHER" id="PTHR30537">
    <property type="entry name" value="HTH-TYPE TRANSCRIPTIONAL REGULATOR"/>
    <property type="match status" value="1"/>
</dbReference>
<evidence type="ECO:0000313" key="7">
    <source>
        <dbReference type="EMBL" id="KDR26145.1"/>
    </source>
</evidence>
<dbReference type="Pfam" id="PF00126">
    <property type="entry name" value="HTH_1"/>
    <property type="match status" value="1"/>
</dbReference>
<accession>A0A069NCV6</accession>
<comment type="caution">
    <text evidence="7">The sequence shown here is derived from an EMBL/GenBank/DDBJ whole genome shotgun (WGS) entry which is preliminary data.</text>
</comment>
<gene>
    <name evidence="7" type="ORF">BG57_26910</name>
    <name evidence="6" type="ORF">GCM10010985_60730</name>
</gene>
<comment type="similarity">
    <text evidence="1">Belongs to the LysR transcriptional regulatory family.</text>
</comment>
<organism evidence="7 8">
    <name type="scientific">Caballeronia grimmiae</name>
    <dbReference type="NCBI Taxonomy" id="1071679"/>
    <lineage>
        <taxon>Bacteria</taxon>
        <taxon>Pseudomonadati</taxon>
        <taxon>Pseudomonadota</taxon>
        <taxon>Betaproteobacteria</taxon>
        <taxon>Burkholderiales</taxon>
        <taxon>Burkholderiaceae</taxon>
        <taxon>Caballeronia</taxon>
    </lineage>
</organism>
<dbReference type="InterPro" id="IPR058163">
    <property type="entry name" value="LysR-type_TF_proteobact-type"/>
</dbReference>
<protein>
    <submittedName>
        <fullName evidence="6 7">Transcriptional regulator</fullName>
    </submittedName>
</protein>
<dbReference type="OrthoDB" id="8579932at2"/>
<evidence type="ECO:0000259" key="5">
    <source>
        <dbReference type="PROSITE" id="PS50931"/>
    </source>
</evidence>
<dbReference type="GO" id="GO:0006351">
    <property type="term" value="P:DNA-templated transcription"/>
    <property type="evidence" value="ECO:0007669"/>
    <property type="project" value="TreeGrafter"/>
</dbReference>
<dbReference type="eggNOG" id="COG0583">
    <property type="taxonomic scope" value="Bacteria"/>
</dbReference>
<dbReference type="SUPFAM" id="SSF53850">
    <property type="entry name" value="Periplasmic binding protein-like II"/>
    <property type="match status" value="1"/>
</dbReference>
<dbReference type="RefSeq" id="WP_035970357.1">
    <property type="nucleotide sequence ID" value="NZ_BMEG01000021.1"/>
</dbReference>
<proteinExistence type="inferred from homology"/>
<reference evidence="7 8" key="2">
    <citation type="submission" date="2014-03" db="EMBL/GenBank/DDBJ databases">
        <title>Draft Genome Sequences of Four Burkholderia Strains.</title>
        <authorList>
            <person name="Liu X.Y."/>
            <person name="Li C.X."/>
            <person name="Xu J.H."/>
        </authorList>
    </citation>
    <scope>NUCLEOTIDE SEQUENCE [LARGE SCALE GENOMIC DNA]</scope>
    <source>
        <strain evidence="7 8">R27</strain>
    </source>
</reference>
<reference evidence="6" key="4">
    <citation type="submission" date="2024-05" db="EMBL/GenBank/DDBJ databases">
        <authorList>
            <person name="Sun Q."/>
            <person name="Zhou Y."/>
        </authorList>
    </citation>
    <scope>NUCLEOTIDE SEQUENCE</scope>
    <source>
        <strain evidence="6">CGMCC 1.11013</strain>
    </source>
</reference>
<evidence type="ECO:0000256" key="3">
    <source>
        <dbReference type="ARBA" id="ARBA00023125"/>
    </source>
</evidence>
<evidence type="ECO:0000313" key="6">
    <source>
        <dbReference type="EMBL" id="GGD97867.1"/>
    </source>
</evidence>
<keyword evidence="4" id="KW-0804">Transcription</keyword>
<dbReference type="Proteomes" id="UP000027439">
    <property type="component" value="Unassembled WGS sequence"/>
</dbReference>
<dbReference type="InterPro" id="IPR000847">
    <property type="entry name" value="LysR_HTH_N"/>
</dbReference>
<dbReference type="EMBL" id="BMEG01000021">
    <property type="protein sequence ID" value="GGD97867.1"/>
    <property type="molecule type" value="Genomic_DNA"/>
</dbReference>
<keyword evidence="9" id="KW-1185">Reference proteome</keyword>
<dbReference type="Gene3D" id="3.40.190.290">
    <property type="match status" value="1"/>
</dbReference>
<dbReference type="PROSITE" id="PS50931">
    <property type="entry name" value="HTH_LYSR"/>
    <property type="match status" value="1"/>
</dbReference>
<dbReference type="InterPro" id="IPR036390">
    <property type="entry name" value="WH_DNA-bd_sf"/>
</dbReference>